<sequence>MMKRNMLIACGLLSIAFSLQAQTKDGGIDKQMLQQIQRSGLTASDRALSNAIATNSIDDLARNFRNAGPIDTYFSVETPKQNIQNQKSSGRCWLFTGLNVLRSKFARAHKDTLHVEYSHVYLSFYDQLEKANLMLQSVIDNANKPIDDPRVQFFFKNPIGDGGTFCGVADLVEKYGLVPMETMPETYSAENTSRMSRIIASKLREFGLELRKMVADKKSKASIKSRKTEMLGTIYHILTLSLGEPVKSFNYTYKDKSGKQVGKVKTYTPQEFYKETVGGPLNGTFLMVMNDPRRPYYKTYEIDYDRHTYDGHNWKYVNLPMEEIDKMAIASLKDSTKMYSSYDVGKQLDRTRGYLDTDNYDYGTLYGTTFPMNKVDRIATFDSGSTHAMTLTAVDLDEQGQPKKWKVENSWGATYGQNGYLIMTNPWFNDYMFRLVVDTKYAPANVLKAAQEKPVMVVPEDPLFQEDM</sequence>
<evidence type="ECO:0000313" key="8">
    <source>
        <dbReference type="Proteomes" id="UP000003327"/>
    </source>
</evidence>
<evidence type="ECO:0000256" key="2">
    <source>
        <dbReference type="ARBA" id="ARBA00022801"/>
    </source>
</evidence>
<dbReference type="GO" id="GO:0005737">
    <property type="term" value="C:cytoplasm"/>
    <property type="evidence" value="ECO:0007669"/>
    <property type="project" value="TreeGrafter"/>
</dbReference>
<dbReference type="HOGENOM" id="CLU_038600_0_1_10"/>
<comment type="similarity">
    <text evidence="4">Belongs to the peptidase C1 family.</text>
</comment>
<keyword evidence="6" id="KW-0732">Signal</keyword>
<dbReference type="GO" id="GO:0009636">
    <property type="term" value="P:response to toxic substance"/>
    <property type="evidence" value="ECO:0007669"/>
    <property type="project" value="TreeGrafter"/>
</dbReference>
<evidence type="ECO:0000256" key="1">
    <source>
        <dbReference type="ARBA" id="ARBA00022670"/>
    </source>
</evidence>
<evidence type="ECO:0000256" key="6">
    <source>
        <dbReference type="SAM" id="SignalP"/>
    </source>
</evidence>
<feature type="active site" evidence="5">
    <location>
        <position position="92"/>
    </location>
</feature>
<dbReference type="EMBL" id="ACVA01000016">
    <property type="protein sequence ID" value="EEX19326.1"/>
    <property type="molecule type" value="Genomic_DNA"/>
</dbReference>
<keyword evidence="4" id="KW-0031">Aminopeptidase</keyword>
<dbReference type="PANTHER" id="PTHR10363">
    <property type="entry name" value="BLEOMYCIN HYDROLASE"/>
    <property type="match status" value="1"/>
</dbReference>
<dbReference type="InterPro" id="IPR004134">
    <property type="entry name" value="Peptidase_C1B"/>
</dbReference>
<keyword evidence="8" id="KW-1185">Reference proteome</keyword>
<dbReference type="eggNOG" id="COG3579">
    <property type="taxonomic scope" value="Bacteria"/>
</dbReference>
<dbReference type="InterPro" id="IPR038765">
    <property type="entry name" value="Papain-like_cys_pep_sf"/>
</dbReference>
<feature type="active site" evidence="5">
    <location>
        <position position="387"/>
    </location>
</feature>
<evidence type="ECO:0000256" key="5">
    <source>
        <dbReference type="PIRSR" id="PIRSR005700-1"/>
    </source>
</evidence>
<keyword evidence="3 4" id="KW-0788">Thiol protease</keyword>
<dbReference type="AlphaFoldDB" id="C9MME2"/>
<proteinExistence type="inferred from homology"/>
<dbReference type="PIRSF" id="PIRSF005700">
    <property type="entry name" value="PepC"/>
    <property type="match status" value="1"/>
</dbReference>
<dbReference type="Gene3D" id="3.90.70.10">
    <property type="entry name" value="Cysteine proteinases"/>
    <property type="match status" value="1"/>
</dbReference>
<dbReference type="GO" id="GO:0006508">
    <property type="term" value="P:proteolysis"/>
    <property type="evidence" value="ECO:0007669"/>
    <property type="project" value="UniProtKB-KW"/>
</dbReference>
<dbReference type="PROSITE" id="PS00139">
    <property type="entry name" value="THIOL_PROTEASE_CYS"/>
    <property type="match status" value="1"/>
</dbReference>
<dbReference type="GO" id="GO:0070005">
    <property type="term" value="F:cysteine-type aminopeptidase activity"/>
    <property type="evidence" value="ECO:0007669"/>
    <property type="project" value="InterPro"/>
</dbReference>
<name>C9MME2_9BACT</name>
<dbReference type="SUPFAM" id="SSF54001">
    <property type="entry name" value="Cysteine proteinases"/>
    <property type="match status" value="1"/>
</dbReference>
<feature type="signal peptide" evidence="6">
    <location>
        <begin position="1"/>
        <end position="21"/>
    </location>
</feature>
<feature type="chain" id="PRO_5002999901" description="Aminopeptidase" evidence="6">
    <location>
        <begin position="22"/>
        <end position="468"/>
    </location>
</feature>
<gene>
    <name evidence="7" type="ORF">HMPREF0973_00771</name>
</gene>
<accession>C9MME2</accession>
<organism evidence="7 8">
    <name type="scientific">Prevotella veroralis F0319</name>
    <dbReference type="NCBI Taxonomy" id="649761"/>
    <lineage>
        <taxon>Bacteria</taxon>
        <taxon>Pseudomonadati</taxon>
        <taxon>Bacteroidota</taxon>
        <taxon>Bacteroidia</taxon>
        <taxon>Bacteroidales</taxon>
        <taxon>Prevotellaceae</taxon>
        <taxon>Prevotella</taxon>
    </lineage>
</organism>
<evidence type="ECO:0000256" key="4">
    <source>
        <dbReference type="PIRNR" id="PIRNR005700"/>
    </source>
</evidence>
<dbReference type="InterPro" id="IPR000169">
    <property type="entry name" value="Pept_cys_AS"/>
</dbReference>
<evidence type="ECO:0000313" key="7">
    <source>
        <dbReference type="EMBL" id="EEX19326.1"/>
    </source>
</evidence>
<dbReference type="GO" id="GO:0043418">
    <property type="term" value="P:homocysteine catabolic process"/>
    <property type="evidence" value="ECO:0007669"/>
    <property type="project" value="TreeGrafter"/>
</dbReference>
<feature type="active site" evidence="5">
    <location>
        <position position="409"/>
    </location>
</feature>
<comment type="caution">
    <text evidence="7">The sequence shown here is derived from an EMBL/GenBank/DDBJ whole genome shotgun (WGS) entry which is preliminary data.</text>
</comment>
<keyword evidence="2 4" id="KW-0378">Hydrolase</keyword>
<evidence type="ECO:0000256" key="3">
    <source>
        <dbReference type="ARBA" id="ARBA00022807"/>
    </source>
</evidence>
<keyword evidence="1 4" id="KW-0645">Protease</keyword>
<dbReference type="Proteomes" id="UP000003327">
    <property type="component" value="Unassembled WGS sequence"/>
</dbReference>
<dbReference type="PANTHER" id="PTHR10363:SF2">
    <property type="entry name" value="BLEOMYCIN HYDROLASE"/>
    <property type="match status" value="1"/>
</dbReference>
<dbReference type="STRING" id="649761.HMPREF0973_00771"/>
<dbReference type="Pfam" id="PF03051">
    <property type="entry name" value="Peptidase_C1_2"/>
    <property type="match status" value="1"/>
</dbReference>
<reference evidence="7 8" key="1">
    <citation type="submission" date="2009-09" db="EMBL/GenBank/DDBJ databases">
        <authorList>
            <person name="Weinstock G."/>
            <person name="Sodergren E."/>
            <person name="Clifton S."/>
            <person name="Fulton L."/>
            <person name="Fulton B."/>
            <person name="Courtney L."/>
            <person name="Fronick C."/>
            <person name="Harrison M."/>
            <person name="Strong C."/>
            <person name="Farmer C."/>
            <person name="Delahaunty K."/>
            <person name="Markovic C."/>
            <person name="Hall O."/>
            <person name="Minx P."/>
            <person name="Tomlinson C."/>
            <person name="Mitreva M."/>
            <person name="Nelson J."/>
            <person name="Hou S."/>
            <person name="Wollam A."/>
            <person name="Pepin K.H."/>
            <person name="Johnson M."/>
            <person name="Bhonagiri V."/>
            <person name="Nash W.E."/>
            <person name="Warren W."/>
            <person name="Chinwalla A."/>
            <person name="Mardis E.R."/>
            <person name="Wilson R.K."/>
        </authorList>
    </citation>
    <scope>NUCLEOTIDE SEQUENCE [LARGE SCALE GENOMIC DNA]</scope>
    <source>
        <strain evidence="7 8">F0319</strain>
    </source>
</reference>
<protein>
    <recommendedName>
        <fullName evidence="4">Aminopeptidase</fullName>
    </recommendedName>
</protein>
<dbReference type="CDD" id="cd00585">
    <property type="entry name" value="Peptidase_C1B"/>
    <property type="match status" value="1"/>
</dbReference>